<dbReference type="InterPro" id="IPR034660">
    <property type="entry name" value="DinB/YfiT-like"/>
</dbReference>
<dbReference type="KEGG" id="abas:ACPOL_3827"/>
<dbReference type="Pfam" id="PF12867">
    <property type="entry name" value="DinB_2"/>
    <property type="match status" value="1"/>
</dbReference>
<keyword evidence="3" id="KW-1185">Reference proteome</keyword>
<dbReference type="Proteomes" id="UP000253606">
    <property type="component" value="Chromosome"/>
</dbReference>
<feature type="domain" description="DinB-like" evidence="1">
    <location>
        <begin position="24"/>
        <end position="100"/>
    </location>
</feature>
<organism evidence="2 3">
    <name type="scientific">Acidisarcina polymorpha</name>
    <dbReference type="NCBI Taxonomy" id="2211140"/>
    <lineage>
        <taxon>Bacteria</taxon>
        <taxon>Pseudomonadati</taxon>
        <taxon>Acidobacteriota</taxon>
        <taxon>Terriglobia</taxon>
        <taxon>Terriglobales</taxon>
        <taxon>Acidobacteriaceae</taxon>
        <taxon>Acidisarcina</taxon>
    </lineage>
</organism>
<sequence length="103" mass="11872">MLDSASNNHQRFVRAALDGYYSGPGYEQDRWVLLHGYAELPWELLLARWLSAHLMLEQVVQHIPESRLQAACVVDNAAPVTLQFLIEDYIAHQRHHLAQIILQ</sequence>
<dbReference type="SUPFAM" id="SSF109854">
    <property type="entry name" value="DinB/YfiT-like putative metalloenzymes"/>
    <property type="match status" value="1"/>
</dbReference>
<reference evidence="2 3" key="1">
    <citation type="journal article" date="2018" name="Front. Microbiol.">
        <title>Hydrolytic Capabilities as a Key to Environmental Success: Chitinolytic and Cellulolytic Acidobacteria From Acidic Sub-arctic Soils and Boreal Peatlands.</title>
        <authorList>
            <person name="Belova S.E."/>
            <person name="Ravin N.V."/>
            <person name="Pankratov T.A."/>
            <person name="Rakitin A.L."/>
            <person name="Ivanova A.A."/>
            <person name="Beletsky A.V."/>
            <person name="Mardanov A.V."/>
            <person name="Sinninghe Damste J.S."/>
            <person name="Dedysh S.N."/>
        </authorList>
    </citation>
    <scope>NUCLEOTIDE SEQUENCE [LARGE SCALE GENOMIC DNA]</scope>
    <source>
        <strain evidence="2 3">SBC82</strain>
    </source>
</reference>
<gene>
    <name evidence="2" type="ORF">ACPOL_3827</name>
</gene>
<proteinExistence type="predicted"/>
<evidence type="ECO:0000313" key="2">
    <source>
        <dbReference type="EMBL" id="AXC13106.1"/>
    </source>
</evidence>
<protein>
    <recommendedName>
        <fullName evidence="1">DinB-like domain-containing protein</fullName>
    </recommendedName>
</protein>
<dbReference type="EMBL" id="CP030840">
    <property type="protein sequence ID" value="AXC13106.1"/>
    <property type="molecule type" value="Genomic_DNA"/>
</dbReference>
<name>A0A2Z5G3K5_9BACT</name>
<evidence type="ECO:0000259" key="1">
    <source>
        <dbReference type="Pfam" id="PF12867"/>
    </source>
</evidence>
<accession>A0A2Z5G3K5</accession>
<dbReference type="AlphaFoldDB" id="A0A2Z5G3K5"/>
<dbReference type="Gene3D" id="1.20.120.450">
    <property type="entry name" value="dinb family like domain"/>
    <property type="match status" value="1"/>
</dbReference>
<evidence type="ECO:0000313" key="3">
    <source>
        <dbReference type="Proteomes" id="UP000253606"/>
    </source>
</evidence>
<dbReference type="InterPro" id="IPR024775">
    <property type="entry name" value="DinB-like"/>
</dbReference>